<name>A0A067JZL1_JATCU</name>
<dbReference type="EMBL" id="KK914782">
    <property type="protein sequence ID" value="KDP28198.1"/>
    <property type="molecule type" value="Genomic_DNA"/>
</dbReference>
<dbReference type="PANTHER" id="PTHR33470:SF40">
    <property type="entry name" value="PROTEIN SEED AND ROOT HAIR PROTECTIVE PROTEIN"/>
    <property type="match status" value="1"/>
</dbReference>
<evidence type="ECO:0008006" key="5">
    <source>
        <dbReference type="Google" id="ProtNLM"/>
    </source>
</evidence>
<feature type="signal peptide" evidence="2">
    <location>
        <begin position="1"/>
        <end position="25"/>
    </location>
</feature>
<accession>A0A067JZL1</accession>
<dbReference type="PANTHER" id="PTHR33470">
    <property type="entry name" value="OS01G0164075 PROTEIN"/>
    <property type="match status" value="1"/>
</dbReference>
<keyword evidence="4" id="KW-1185">Reference proteome</keyword>
<protein>
    <recommendedName>
        <fullName evidence="5">Pollen Ole e 1 allergen and extensin family protein</fullName>
    </recommendedName>
</protein>
<evidence type="ECO:0000256" key="2">
    <source>
        <dbReference type="SAM" id="SignalP"/>
    </source>
</evidence>
<dbReference type="OrthoDB" id="1847243at2759"/>
<evidence type="ECO:0000256" key="1">
    <source>
        <dbReference type="ARBA" id="ARBA00022729"/>
    </source>
</evidence>
<evidence type="ECO:0000313" key="4">
    <source>
        <dbReference type="Proteomes" id="UP000027138"/>
    </source>
</evidence>
<gene>
    <name evidence="3" type="ORF">JCGZ_13969</name>
</gene>
<proteinExistence type="predicted"/>
<dbReference type="GO" id="GO:0071944">
    <property type="term" value="C:cell periphery"/>
    <property type="evidence" value="ECO:0007669"/>
    <property type="project" value="TreeGrafter"/>
</dbReference>
<dbReference type="STRING" id="180498.A0A067JZL1"/>
<dbReference type="KEGG" id="jcu:105643299"/>
<dbReference type="Proteomes" id="UP000027138">
    <property type="component" value="Unassembled WGS sequence"/>
</dbReference>
<keyword evidence="1 2" id="KW-0732">Signal</keyword>
<dbReference type="AlphaFoldDB" id="A0A067JZL1"/>
<organism evidence="3 4">
    <name type="scientific">Jatropha curcas</name>
    <name type="common">Barbados nut</name>
    <dbReference type="NCBI Taxonomy" id="180498"/>
    <lineage>
        <taxon>Eukaryota</taxon>
        <taxon>Viridiplantae</taxon>
        <taxon>Streptophyta</taxon>
        <taxon>Embryophyta</taxon>
        <taxon>Tracheophyta</taxon>
        <taxon>Spermatophyta</taxon>
        <taxon>Magnoliopsida</taxon>
        <taxon>eudicotyledons</taxon>
        <taxon>Gunneridae</taxon>
        <taxon>Pentapetalae</taxon>
        <taxon>rosids</taxon>
        <taxon>fabids</taxon>
        <taxon>Malpighiales</taxon>
        <taxon>Euphorbiaceae</taxon>
        <taxon>Crotonoideae</taxon>
        <taxon>Jatropheae</taxon>
        <taxon>Jatropha</taxon>
    </lineage>
</organism>
<dbReference type="Pfam" id="PF01190">
    <property type="entry name" value="Pollen_Ole_e_1"/>
    <property type="match status" value="1"/>
</dbReference>
<reference evidence="3 4" key="1">
    <citation type="journal article" date="2014" name="PLoS ONE">
        <title>Global Analysis of Gene Expression Profiles in Physic Nut (Jatropha curcas L.) Seedlings Exposed to Salt Stress.</title>
        <authorList>
            <person name="Zhang L."/>
            <person name="Zhang C."/>
            <person name="Wu P."/>
            <person name="Chen Y."/>
            <person name="Li M."/>
            <person name="Jiang H."/>
            <person name="Wu G."/>
        </authorList>
    </citation>
    <scope>NUCLEOTIDE SEQUENCE [LARGE SCALE GENOMIC DNA]</scope>
    <source>
        <strain evidence="4">cv. GZQX0401</strain>
        <tissue evidence="3">Young leaves</tissue>
    </source>
</reference>
<dbReference type="GO" id="GO:0009723">
    <property type="term" value="P:response to ethylene"/>
    <property type="evidence" value="ECO:0007669"/>
    <property type="project" value="TreeGrafter"/>
</dbReference>
<sequence length="176" mass="19324">MVGSGIPFFLAPLLLVLSLAAITSADYGDAPKPVLTYQNSEIKEKPLPIGIQGIVLCKSGNKYEPIQGAVTRVTCLGVEKNGYEIAPFSVLSYPTDENGYFFATLFPYQISNDLKITECKAFLEDSPLENCKVPTDVNKGISGALLSSYRLLHHKNMILYTVGPFFYTPEENNNGY</sequence>
<feature type="chain" id="PRO_5001639119" description="Pollen Ole e 1 allergen and extensin family protein" evidence="2">
    <location>
        <begin position="26"/>
        <end position="176"/>
    </location>
</feature>
<evidence type="ECO:0000313" key="3">
    <source>
        <dbReference type="EMBL" id="KDP28198.1"/>
    </source>
</evidence>